<feature type="compositionally biased region" description="Low complexity" evidence="1">
    <location>
        <begin position="81"/>
        <end position="93"/>
    </location>
</feature>
<feature type="compositionally biased region" description="Gly residues" evidence="1">
    <location>
        <begin position="150"/>
        <end position="161"/>
    </location>
</feature>
<feature type="compositionally biased region" description="Basic and acidic residues" evidence="1">
    <location>
        <begin position="899"/>
        <end position="908"/>
    </location>
</feature>
<feature type="region of interest" description="Disordered" evidence="1">
    <location>
        <begin position="121"/>
        <end position="263"/>
    </location>
</feature>
<organism evidence="2 3">
    <name type="scientific">Leishmania donovani</name>
    <dbReference type="NCBI Taxonomy" id="5661"/>
    <lineage>
        <taxon>Eukaryota</taxon>
        <taxon>Discoba</taxon>
        <taxon>Euglenozoa</taxon>
        <taxon>Kinetoplastea</taxon>
        <taxon>Metakinetoplastina</taxon>
        <taxon>Trypanosomatida</taxon>
        <taxon>Trypanosomatidae</taxon>
        <taxon>Leishmaniinae</taxon>
        <taxon>Leishmania</taxon>
    </lineage>
</organism>
<feature type="region of interest" description="Disordered" evidence="1">
    <location>
        <begin position="781"/>
        <end position="804"/>
    </location>
</feature>
<dbReference type="EMBL" id="CP029529">
    <property type="protein sequence ID" value="AYU81071.1"/>
    <property type="molecule type" value="Genomic_DNA"/>
</dbReference>
<feature type="compositionally biased region" description="Basic and acidic residues" evidence="1">
    <location>
        <begin position="216"/>
        <end position="230"/>
    </location>
</feature>
<dbReference type="VEuPathDB" id="TriTrypDB:LdCL_300032700"/>
<feature type="region of interest" description="Disordered" evidence="1">
    <location>
        <begin position="430"/>
        <end position="575"/>
    </location>
</feature>
<dbReference type="OrthoDB" id="266332at2759"/>
<dbReference type="VEuPathDB" id="TriTrypDB:LDHU3_30.3630"/>
<feature type="region of interest" description="Disordered" evidence="1">
    <location>
        <begin position="44"/>
        <end position="105"/>
    </location>
</feature>
<evidence type="ECO:0000313" key="2">
    <source>
        <dbReference type="EMBL" id="AYU81071.1"/>
    </source>
</evidence>
<feature type="region of interest" description="Disordered" evidence="1">
    <location>
        <begin position="626"/>
        <end position="660"/>
    </location>
</feature>
<feature type="compositionally biased region" description="Gly residues" evidence="1">
    <location>
        <begin position="862"/>
        <end position="876"/>
    </location>
</feature>
<name>A0A3S5H7N6_LEIDO</name>
<gene>
    <name evidence="2" type="ORF">LdCL_300032700</name>
</gene>
<dbReference type="VEuPathDB" id="TriTrypDB:LdBPK_302710.1"/>
<evidence type="ECO:0000313" key="3">
    <source>
        <dbReference type="Proteomes" id="UP000274082"/>
    </source>
</evidence>
<feature type="compositionally biased region" description="Basic and acidic residues" evidence="1">
    <location>
        <begin position="475"/>
        <end position="486"/>
    </location>
</feature>
<feature type="compositionally biased region" description="Basic and acidic residues" evidence="1">
    <location>
        <begin position="329"/>
        <end position="341"/>
    </location>
</feature>
<dbReference type="AlphaFoldDB" id="A0A3S5H7N6"/>
<feature type="region of interest" description="Disordered" evidence="1">
    <location>
        <begin position="834"/>
        <end position="932"/>
    </location>
</feature>
<proteinExistence type="predicted"/>
<dbReference type="Proteomes" id="UP000274082">
    <property type="component" value="Chromosome 30"/>
</dbReference>
<feature type="compositionally biased region" description="Basic and acidic residues" evidence="1">
    <location>
        <begin position="626"/>
        <end position="647"/>
    </location>
</feature>
<accession>A0A3S5H7N6</accession>
<feature type="compositionally biased region" description="Gly residues" evidence="1">
    <location>
        <begin position="541"/>
        <end position="574"/>
    </location>
</feature>
<feature type="compositionally biased region" description="Polar residues" evidence="1">
    <location>
        <begin position="187"/>
        <end position="212"/>
    </location>
</feature>
<reference evidence="2 3" key="1">
    <citation type="journal article" date="2018" name="Sci. Rep.">
        <title>A complete Leishmania donovani reference genome identifies novel genetic variations associated with virulence.</title>
        <authorList>
            <person name="Lypaczewski P."/>
            <person name="Hoshizaki J."/>
            <person name="Zhang W.-W."/>
            <person name="McCall L.-I."/>
            <person name="Torcivia-Rodriguez J."/>
            <person name="Simonyan V."/>
            <person name="Kaur A."/>
            <person name="Dewar K."/>
            <person name="Matlashewski G."/>
        </authorList>
    </citation>
    <scope>NUCLEOTIDE SEQUENCE [LARGE SCALE GENOMIC DNA]</scope>
    <source>
        <strain evidence="2 3">LdCL</strain>
    </source>
</reference>
<protein>
    <submittedName>
        <fullName evidence="2">Uncharacterized protein</fullName>
    </submittedName>
</protein>
<feature type="compositionally biased region" description="Polar residues" evidence="1">
    <location>
        <begin position="69"/>
        <end position="80"/>
    </location>
</feature>
<sequence length="932" mass="96657">MDGDRYIYSRPVAVTEDRIKEALEKQAKQKALKAALDRQVREAERLKAEKHRAKGKQDKRWGDPKVNVPPTSSSANAENKTQTASTAVTASVAGPSPPTMGTTVAPGAVESTRYNFSFRKGQGTFEVDGSPARRLRTTFQTSAEARERGGGAAPPGTGGENGKAPAPRGRRQPASRDASSGAGPCNTRGSRSTAAANGGEYQTNSLPINFSMTKEGAGKKAPPLERRPSDCGRLTCGTSGERGGGSDASGHSRNKGNGGYDTQSLPTELIYKLGQASSNAAVAKPSLRRVTTPLRAPSSGRTSEPRGHQSPLGLLTGAVSGSPMTAGRENFKSPLNDRTKSPDYAGVGGAHPRLSPGGGLKAVPRVLGSGGGTPNAKALGARYVSPRPTARLAGGILPPLNPHNDSDVIEMSAVLDVVTPTREYSVIGTATGALSGRTPGSAAPPLPCKRTNSTPAERPARRSPPESPHAAAAAEQERKQAEREKAWAQQVKQIKAELRRTRAKGPGKGGMKLEDRGAMSNIPRRAETAPDPAPHPPMRGALGGAAGGGASGAGGAHGRNGAGGGGKGNVGGGRSHQVEKMDFAKAHIFTRENFRPITAPEDATSYFGMLSPPPSLPPLALAPKFKSREQARSSSESVREAERKEEAIGTEAASSPSINGIHTFASTGTSGEESLKLASLTTRQVTLGLPDYGDSDPVPIQFNHLLEFVEAQIITASQAENLWDFFSASADVARGGGSGSDAGRAGSSFSVSSARDMWGRAARGDVNGAVGEGKPSTLEIEAVDERPAANGVGATKGDENVKGDNGRVFYVPYSPSQLPTSAVLAPALRRKISQQHSEQEAARLHQSYKPLQNGRPWRSSSGAGGRGASGGPGDGDSGQRTAPHIARGLQNHFSTAAEPGDKGGDEGHGGANMFDTFSELVLPTDLKDEDNG</sequence>
<keyword evidence="3" id="KW-1185">Reference proteome</keyword>
<evidence type="ECO:0000256" key="1">
    <source>
        <dbReference type="SAM" id="MobiDB-lite"/>
    </source>
</evidence>
<feature type="region of interest" description="Disordered" evidence="1">
    <location>
        <begin position="278"/>
        <end position="359"/>
    </location>
</feature>